<dbReference type="EMBL" id="OW152842">
    <property type="protein sequence ID" value="CAH2065035.1"/>
    <property type="molecule type" value="Genomic_DNA"/>
</dbReference>
<feature type="signal peptide" evidence="1">
    <location>
        <begin position="1"/>
        <end position="19"/>
    </location>
</feature>
<evidence type="ECO:0000313" key="2">
    <source>
        <dbReference type="EMBL" id="CAH2065035.1"/>
    </source>
</evidence>
<organism evidence="2 3">
    <name type="scientific">Iphiclides podalirius</name>
    <name type="common">scarce swallowtail</name>
    <dbReference type="NCBI Taxonomy" id="110791"/>
    <lineage>
        <taxon>Eukaryota</taxon>
        <taxon>Metazoa</taxon>
        <taxon>Ecdysozoa</taxon>
        <taxon>Arthropoda</taxon>
        <taxon>Hexapoda</taxon>
        <taxon>Insecta</taxon>
        <taxon>Pterygota</taxon>
        <taxon>Neoptera</taxon>
        <taxon>Endopterygota</taxon>
        <taxon>Lepidoptera</taxon>
        <taxon>Glossata</taxon>
        <taxon>Ditrysia</taxon>
        <taxon>Papilionoidea</taxon>
        <taxon>Papilionidae</taxon>
        <taxon>Papilioninae</taxon>
        <taxon>Iphiclides</taxon>
    </lineage>
</organism>
<evidence type="ECO:0008006" key="4">
    <source>
        <dbReference type="Google" id="ProtNLM"/>
    </source>
</evidence>
<keyword evidence="3" id="KW-1185">Reference proteome</keyword>
<evidence type="ECO:0000256" key="1">
    <source>
        <dbReference type="SAM" id="SignalP"/>
    </source>
</evidence>
<accession>A0ABN8IW96</accession>
<sequence length="112" mass="12222">MRLTTGLVFLMLGLVIYHASEVAASDSSASPTADIAEVIAKLTKDFGEVVVQAKKIAEKVTKGIITKTSDEVASVIKQLHAVFDAVEKFNDQFEKFFEGLNSKVEKIFEDLA</sequence>
<reference evidence="2" key="1">
    <citation type="submission" date="2022-03" db="EMBL/GenBank/DDBJ databases">
        <authorList>
            <person name="Martin H S."/>
        </authorList>
    </citation>
    <scope>NUCLEOTIDE SEQUENCE</scope>
</reference>
<name>A0ABN8IW96_9NEOP</name>
<keyword evidence="1" id="KW-0732">Signal</keyword>
<gene>
    <name evidence="2" type="ORF">IPOD504_LOCUS13010</name>
</gene>
<feature type="chain" id="PRO_5047278394" description="Secreted protein" evidence="1">
    <location>
        <begin position="20"/>
        <end position="112"/>
    </location>
</feature>
<proteinExistence type="predicted"/>
<protein>
    <recommendedName>
        <fullName evidence="4">Secreted protein</fullName>
    </recommendedName>
</protein>
<dbReference type="Proteomes" id="UP000837857">
    <property type="component" value="Chromosome 30"/>
</dbReference>
<feature type="non-terminal residue" evidence="2">
    <location>
        <position position="1"/>
    </location>
</feature>
<evidence type="ECO:0000313" key="3">
    <source>
        <dbReference type="Proteomes" id="UP000837857"/>
    </source>
</evidence>